<keyword evidence="3" id="KW-1185">Reference proteome</keyword>
<dbReference type="RefSeq" id="WP_074485094.1">
    <property type="nucleotide sequence ID" value="NZ_FMXP01000004.1"/>
</dbReference>
<feature type="transmembrane region" description="Helical" evidence="1">
    <location>
        <begin position="246"/>
        <end position="267"/>
    </location>
</feature>
<keyword evidence="1" id="KW-1133">Transmembrane helix</keyword>
<sequence length="302" mass="35052">MNKLKKLLIYIPLFVLTMCLWLDSYYLEQQDLIILESNSLRTSNHLVLSFDEFGDALYKIGESKNNFWLIQNFKNGDEQVLNIFANDWTKLDFPLKMGNSLGKNDDGKALIGDLIETTFEENKEYVICLGIKYEVIGKLGKLDKGPLSRTILISDRNFLSYEGEFSLNGELKSFNLFNRIKKGDNVGVERFFSISKFSLLLNVSTQIFVGLSTISWVYFIIRKKKNIYQIYHLLGKSWISIYKEEILVLILANICIVMIFLIPLMILQKSQNILSYYLAMLAIEVTSFTYLFYRGMTNDEQK</sequence>
<proteinExistence type="predicted"/>
<reference evidence="2 3" key="1">
    <citation type="submission" date="2016-10" db="EMBL/GenBank/DDBJ databases">
        <authorList>
            <person name="de Groot N.N."/>
        </authorList>
    </citation>
    <scope>NUCLEOTIDE SEQUENCE [LARGE SCALE GENOMIC DNA]</scope>
    <source>
        <strain evidence="2 3">A-4</strain>
    </source>
</reference>
<gene>
    <name evidence="2" type="ORF">SAMN02910293_00364</name>
</gene>
<name>A0A1G6AG15_9STRE</name>
<feature type="transmembrane region" description="Helical" evidence="1">
    <location>
        <begin position="7"/>
        <end position="27"/>
    </location>
</feature>
<evidence type="ECO:0000256" key="1">
    <source>
        <dbReference type="SAM" id="Phobius"/>
    </source>
</evidence>
<feature type="transmembrane region" description="Helical" evidence="1">
    <location>
        <begin position="199"/>
        <end position="221"/>
    </location>
</feature>
<evidence type="ECO:0008006" key="4">
    <source>
        <dbReference type="Google" id="ProtNLM"/>
    </source>
</evidence>
<dbReference type="STRING" id="439219.SAMN02910293_00364"/>
<keyword evidence="1" id="KW-0472">Membrane</keyword>
<dbReference type="EMBL" id="FMXP01000004">
    <property type="protein sequence ID" value="SDB07324.1"/>
    <property type="molecule type" value="Genomic_DNA"/>
</dbReference>
<keyword evidence="1" id="KW-0812">Transmembrane</keyword>
<feature type="transmembrane region" description="Helical" evidence="1">
    <location>
        <begin position="273"/>
        <end position="293"/>
    </location>
</feature>
<dbReference type="Proteomes" id="UP000182508">
    <property type="component" value="Unassembled WGS sequence"/>
</dbReference>
<evidence type="ECO:0000313" key="2">
    <source>
        <dbReference type="EMBL" id="SDB07324.1"/>
    </source>
</evidence>
<accession>A0A1G6AG15</accession>
<dbReference type="AlphaFoldDB" id="A0A1G6AG15"/>
<protein>
    <recommendedName>
        <fullName evidence="4">MacB-like core domain-containing protein</fullName>
    </recommendedName>
</protein>
<organism evidence="2 3">
    <name type="scientific">Streptococcus henryi</name>
    <dbReference type="NCBI Taxonomy" id="439219"/>
    <lineage>
        <taxon>Bacteria</taxon>
        <taxon>Bacillati</taxon>
        <taxon>Bacillota</taxon>
        <taxon>Bacilli</taxon>
        <taxon>Lactobacillales</taxon>
        <taxon>Streptococcaceae</taxon>
        <taxon>Streptococcus</taxon>
    </lineage>
</organism>
<evidence type="ECO:0000313" key="3">
    <source>
        <dbReference type="Proteomes" id="UP000182508"/>
    </source>
</evidence>